<dbReference type="PANTHER" id="PTHR10758:SF1">
    <property type="entry name" value="COP9 SIGNALOSOME COMPLEX SUBUNIT 3"/>
    <property type="match status" value="1"/>
</dbReference>
<name>A0A564Y964_HYMDI</name>
<comment type="subcellular location">
    <subcellularLocation>
        <location evidence="2">Cytoplasm</location>
    </subcellularLocation>
    <subcellularLocation>
        <location evidence="1">Nucleus</location>
    </subcellularLocation>
</comment>
<evidence type="ECO:0000256" key="4">
    <source>
        <dbReference type="ARBA" id="ARBA00014878"/>
    </source>
</evidence>
<dbReference type="Pfam" id="PF22788">
    <property type="entry name" value="COP9_hel_rpt"/>
    <property type="match status" value="1"/>
</dbReference>
<evidence type="ECO:0000256" key="1">
    <source>
        <dbReference type="ARBA" id="ARBA00004123"/>
    </source>
</evidence>
<reference evidence="10 11" key="1">
    <citation type="submission" date="2019-07" db="EMBL/GenBank/DDBJ databases">
        <authorList>
            <person name="Jastrzebski P J."/>
            <person name="Paukszto L."/>
            <person name="Jastrzebski P J."/>
        </authorList>
    </citation>
    <scope>NUCLEOTIDE SEQUENCE [LARGE SCALE GENOMIC DNA]</scope>
    <source>
        <strain evidence="10 11">WMS-il1</strain>
    </source>
</reference>
<dbReference type="GO" id="GO:0008180">
    <property type="term" value="C:COP9 signalosome"/>
    <property type="evidence" value="ECO:0007669"/>
    <property type="project" value="UniProtKB-KW"/>
</dbReference>
<protein>
    <recommendedName>
        <fullName evidence="4">COP9 signalosome complex subunit 3</fullName>
    </recommendedName>
</protein>
<organism evidence="10 11">
    <name type="scientific">Hymenolepis diminuta</name>
    <name type="common">Rat tapeworm</name>
    <dbReference type="NCBI Taxonomy" id="6216"/>
    <lineage>
        <taxon>Eukaryota</taxon>
        <taxon>Metazoa</taxon>
        <taxon>Spiralia</taxon>
        <taxon>Lophotrochozoa</taxon>
        <taxon>Platyhelminthes</taxon>
        <taxon>Cestoda</taxon>
        <taxon>Eucestoda</taxon>
        <taxon>Cyclophyllidea</taxon>
        <taxon>Hymenolepididae</taxon>
        <taxon>Hymenolepis</taxon>
    </lineage>
</organism>
<accession>A0A564Y964</accession>
<feature type="domain" description="PCI" evidence="9">
    <location>
        <begin position="193"/>
        <end position="354"/>
    </location>
</feature>
<dbReference type="GO" id="GO:0005737">
    <property type="term" value="C:cytoplasm"/>
    <property type="evidence" value="ECO:0007669"/>
    <property type="project" value="UniProtKB-SubCell"/>
</dbReference>
<keyword evidence="11" id="KW-1185">Reference proteome</keyword>
<evidence type="ECO:0000256" key="6">
    <source>
        <dbReference type="ARBA" id="ARBA00022790"/>
    </source>
</evidence>
<evidence type="ECO:0000256" key="2">
    <source>
        <dbReference type="ARBA" id="ARBA00004496"/>
    </source>
</evidence>
<evidence type="ECO:0000259" key="9">
    <source>
        <dbReference type="PROSITE" id="PS50250"/>
    </source>
</evidence>
<feature type="region of interest" description="Disordered" evidence="8">
    <location>
        <begin position="386"/>
        <end position="413"/>
    </location>
</feature>
<dbReference type="InterPro" id="IPR055089">
    <property type="entry name" value="COP9_N"/>
</dbReference>
<dbReference type="EMBL" id="CABIJS010000122">
    <property type="protein sequence ID" value="VUZ43811.1"/>
    <property type="molecule type" value="Genomic_DNA"/>
</dbReference>
<dbReference type="InterPro" id="IPR050756">
    <property type="entry name" value="CSN3"/>
</dbReference>
<evidence type="ECO:0000256" key="7">
    <source>
        <dbReference type="ARBA" id="ARBA00023242"/>
    </source>
</evidence>
<sequence>MDNLITTIRRAGDNGSLVVLSLEGNEEVLNKNVSSLDQFVGRCETNFWTCVQAAVILAKLTTCSTVEPQLCSEIQTFFEAANTDHLQLSKRTVRRIGNLLTKKLLSQSSAIRGIPILRTAINRMQNGLKHLTSLHVNICQLAISAKFFSPVIPILNEDILDVDPNKKAYCIQDTLLYFYYGGMVYAAVKMWERSYNFFNLACSLPNLLLSHVAYSAAKKFVLVSLIHKGEFNRTDCKVFSRIKEHLEPYRRLEIAFASQNTSSLQSVIAENRAAFEQDKNLGLVKQLVDCHIKCRIQSLTETYFSLTINDFVTLAGFDSPIAAEQKLIELAASELIFVKIDHKSGCVRFLDNSERYESPEVLSTLIQKMRDTMSYDKLLRQINSEEEVRSANTENTPASSISTITTKRKSPVH</sequence>
<dbReference type="Proteomes" id="UP000321570">
    <property type="component" value="Unassembled WGS sequence"/>
</dbReference>
<dbReference type="PANTHER" id="PTHR10758">
    <property type="entry name" value="26S PROTEASOME NON-ATPASE REGULATORY SUBUNIT 3/COP9 SIGNALOSOME COMPLEX SUBUNIT 3"/>
    <property type="match status" value="1"/>
</dbReference>
<evidence type="ECO:0000313" key="11">
    <source>
        <dbReference type="Proteomes" id="UP000321570"/>
    </source>
</evidence>
<evidence type="ECO:0000256" key="5">
    <source>
        <dbReference type="ARBA" id="ARBA00022490"/>
    </source>
</evidence>
<dbReference type="InterPro" id="IPR000717">
    <property type="entry name" value="PCI_dom"/>
</dbReference>
<keyword evidence="7" id="KW-0539">Nucleus</keyword>
<dbReference type="PROSITE" id="PS50250">
    <property type="entry name" value="PCI"/>
    <property type="match status" value="1"/>
</dbReference>
<evidence type="ECO:0000313" key="10">
    <source>
        <dbReference type="EMBL" id="VUZ43811.1"/>
    </source>
</evidence>
<gene>
    <name evidence="10" type="ORF">WMSIL1_LOCUS4323</name>
</gene>
<comment type="similarity">
    <text evidence="3">Belongs to the CSN3 family.</text>
</comment>
<keyword evidence="6" id="KW-0736">Signalosome</keyword>
<evidence type="ECO:0000256" key="3">
    <source>
        <dbReference type="ARBA" id="ARBA00007084"/>
    </source>
</evidence>
<dbReference type="SMART" id="SM00088">
    <property type="entry name" value="PINT"/>
    <property type="match status" value="1"/>
</dbReference>
<dbReference type="AlphaFoldDB" id="A0A564Y964"/>
<evidence type="ECO:0000256" key="8">
    <source>
        <dbReference type="SAM" id="MobiDB-lite"/>
    </source>
</evidence>
<keyword evidence="5" id="KW-0963">Cytoplasm</keyword>
<proteinExistence type="inferred from homology"/>
<dbReference type="GO" id="GO:0006511">
    <property type="term" value="P:ubiquitin-dependent protein catabolic process"/>
    <property type="evidence" value="ECO:0007669"/>
    <property type="project" value="TreeGrafter"/>
</dbReference>
<dbReference type="Pfam" id="PF01399">
    <property type="entry name" value="PCI"/>
    <property type="match status" value="1"/>
</dbReference>